<dbReference type="AlphaFoldDB" id="A0A1M5RPX3"/>
<dbReference type="OrthoDB" id="161718at2157"/>
<feature type="transmembrane region" description="Helical" evidence="1">
    <location>
        <begin position="80"/>
        <end position="103"/>
    </location>
</feature>
<feature type="transmembrane region" description="Helical" evidence="1">
    <location>
        <begin position="169"/>
        <end position="194"/>
    </location>
</feature>
<proteinExistence type="predicted"/>
<sequence length="202" mass="20462">MSRNDPIAAALLSESAYQRSRYRRFGWFNQSLTRKLTLQSYLLYILAAVLPVLTLLPSRIRGAYLGGPIAETAPRVCVAALAAAVIVAAGGLGLIGVALFVLVRGDELTDETARAVRSVERAASMAGLATGGVATVAVVSFALIGFGGVDAVTAWVAAGGGNPYASSGVGLPVATVAVAVLGLGIALRVAAALFRAHGLGDA</sequence>
<accession>A0A1M5RPX3</accession>
<name>A0A1M5RPX3_9EURY</name>
<dbReference type="EMBL" id="FQWV01000005">
    <property type="protein sequence ID" value="SHH28312.1"/>
    <property type="molecule type" value="Genomic_DNA"/>
</dbReference>
<dbReference type="RefSeq" id="WP_073309583.1">
    <property type="nucleotide sequence ID" value="NZ_FQWV01000005.1"/>
</dbReference>
<reference evidence="2 3" key="1">
    <citation type="submission" date="2016-11" db="EMBL/GenBank/DDBJ databases">
        <authorList>
            <person name="Jaros S."/>
            <person name="Januszkiewicz K."/>
            <person name="Wedrychowicz H."/>
        </authorList>
    </citation>
    <scope>NUCLEOTIDE SEQUENCE [LARGE SCALE GENOMIC DNA]</scope>
    <source>
        <strain evidence="2 3">DSM 9297</strain>
    </source>
</reference>
<organism evidence="2 3">
    <name type="scientific">Halobaculum gomorrense</name>
    <dbReference type="NCBI Taxonomy" id="43928"/>
    <lineage>
        <taxon>Archaea</taxon>
        <taxon>Methanobacteriati</taxon>
        <taxon>Methanobacteriota</taxon>
        <taxon>Stenosarchaea group</taxon>
        <taxon>Halobacteria</taxon>
        <taxon>Halobacteriales</taxon>
        <taxon>Haloferacaceae</taxon>
        <taxon>Halobaculum</taxon>
    </lineage>
</organism>
<dbReference type="Proteomes" id="UP000184357">
    <property type="component" value="Unassembled WGS sequence"/>
</dbReference>
<keyword evidence="3" id="KW-1185">Reference proteome</keyword>
<evidence type="ECO:0000256" key="1">
    <source>
        <dbReference type="SAM" id="Phobius"/>
    </source>
</evidence>
<gene>
    <name evidence="2" type="ORF">SAMN05443636_2275</name>
</gene>
<keyword evidence="1" id="KW-0812">Transmembrane</keyword>
<evidence type="ECO:0000313" key="3">
    <source>
        <dbReference type="Proteomes" id="UP000184357"/>
    </source>
</evidence>
<keyword evidence="1" id="KW-0472">Membrane</keyword>
<keyword evidence="1" id="KW-1133">Transmembrane helix</keyword>
<evidence type="ECO:0000313" key="2">
    <source>
        <dbReference type="EMBL" id="SHH28312.1"/>
    </source>
</evidence>
<feature type="transmembrane region" description="Helical" evidence="1">
    <location>
        <begin position="41"/>
        <end position="60"/>
    </location>
</feature>
<feature type="transmembrane region" description="Helical" evidence="1">
    <location>
        <begin position="124"/>
        <end position="149"/>
    </location>
</feature>
<protein>
    <submittedName>
        <fullName evidence="2">Uncharacterized protein</fullName>
    </submittedName>
</protein>